<dbReference type="Gene3D" id="3.20.20.80">
    <property type="entry name" value="Glycosidases"/>
    <property type="match status" value="1"/>
</dbReference>
<accession>A0A1C7N3M1</accession>
<evidence type="ECO:0000313" key="7">
    <source>
        <dbReference type="Proteomes" id="UP000093000"/>
    </source>
</evidence>
<dbReference type="InterPro" id="IPR025887">
    <property type="entry name" value="Glyco_hydro_31_N_dom"/>
</dbReference>
<dbReference type="Pfam" id="PF21365">
    <property type="entry name" value="Glyco_hydro_31_3rd"/>
    <property type="match status" value="1"/>
</dbReference>
<dbReference type="SUPFAM" id="SSF51011">
    <property type="entry name" value="Glycosyl hydrolase domain"/>
    <property type="match status" value="1"/>
</dbReference>
<keyword evidence="2" id="KW-0378">Hydrolase</keyword>
<dbReference type="AlphaFoldDB" id="A0A1C7N3M1"/>
<sequence length="808" mass="93035">MRQTILEGFELSKQAHPFIFKNSDGYTCQITVIEKNVIRVQIFTEHHYQSQQYDNVLYSIYRTDENVTIETSTLRLVVTLTPAFQLSWYSIDSQSPFAQDLAYRSYGYDKMSGTVWHYLTGKKTHYYGLGERSGDLDLTGRHFRLERMDSMGYDAETSDPLYKFCPFYIALSEQSREAYGLYYNNFSATQFDLGQEVDAVWGDYTYYQAESGPLDYYMLYGPSVASVVRHYADITGRPRHLPPRYSLGYLASSMGYAEAENAQYQIENFVKTCRRYDIPCDGIHLSSGYTVNEQGDRCVFTWNTSRFPDPERLAKALSAEGIKIFANARGLVWSDESDTPSTVMQWRAGRNTKAKASYIDFTSQSGYEYWKSHLKSTLLNKGYLLWLDNNEFTMYNDGHTYAGQVRPGVYDNLTTLGPRLPLGKMTVKEAGTSIQTLMMAQASYEALIEYSPIQRPFLISRSATPYCNQLVTQTWSGDNRTDWKTIQFNVPMGISAGLCNMPAGYGHDVGGFAGPKPDPEMFIRWIQQGVFWPRFCIHSWNDDDSPTEPWMYPEALPTIRAAMRFRYKLIPYIYSLYVQHAYRSGEPLIRPVFYEHQYDTSTYQQQSEFMLGPSLLIAPVFKPGQITRTVHLPSCSEWYHYQTGTYYTCQKSDRTIDVSAALDDEIAPLFIKAGSMLYFGKSMKHVGAELDNERRVHIFPEREVLGQRRYCVIFEDDGNTLYHETGKAYAEIHVWMEAGETIILVGLEIVHDGYFPDYDTVWITCPVENERRKLVFEDQEELQKLPEKKDSGTDLIYTGLPLRLNKSN</sequence>
<dbReference type="Proteomes" id="UP000093000">
    <property type="component" value="Unassembled WGS sequence"/>
</dbReference>
<evidence type="ECO:0000256" key="2">
    <source>
        <dbReference type="RuleBase" id="RU361185"/>
    </source>
</evidence>
<comment type="caution">
    <text evidence="6">The sequence shown here is derived from an EMBL/GenBank/DDBJ whole genome shotgun (WGS) entry which is preliminary data.</text>
</comment>
<dbReference type="PANTHER" id="PTHR22762:SF165">
    <property type="entry name" value="PUTATIVE (AFU_ORTHOLOGUE AFUA_1G06560)-RELATED"/>
    <property type="match status" value="1"/>
</dbReference>
<gene>
    <name evidence="6" type="primary">AGL2</name>
    <name evidence="6" type="ORF">A0J61_08715</name>
</gene>
<dbReference type="GO" id="GO:0004553">
    <property type="term" value="F:hydrolase activity, hydrolyzing O-glycosyl compounds"/>
    <property type="evidence" value="ECO:0007669"/>
    <property type="project" value="InterPro"/>
</dbReference>
<dbReference type="InterPro" id="IPR000322">
    <property type="entry name" value="Glyco_hydro_31_TIM"/>
</dbReference>
<dbReference type="OrthoDB" id="5839090at2759"/>
<dbReference type="GO" id="GO:0005975">
    <property type="term" value="P:carbohydrate metabolic process"/>
    <property type="evidence" value="ECO:0007669"/>
    <property type="project" value="InterPro"/>
</dbReference>
<feature type="domain" description="Glycoside hydrolase family 31 N-terminal" evidence="4">
    <location>
        <begin position="28"/>
        <end position="192"/>
    </location>
</feature>
<dbReference type="PANTHER" id="PTHR22762">
    <property type="entry name" value="ALPHA-GLUCOSIDASE"/>
    <property type="match status" value="1"/>
</dbReference>
<evidence type="ECO:0000259" key="5">
    <source>
        <dbReference type="Pfam" id="PF21365"/>
    </source>
</evidence>
<dbReference type="SUPFAM" id="SSF74650">
    <property type="entry name" value="Galactose mutarotase-like"/>
    <property type="match status" value="1"/>
</dbReference>
<dbReference type="CDD" id="cd14752">
    <property type="entry name" value="GH31_N"/>
    <property type="match status" value="1"/>
</dbReference>
<dbReference type="InParanoid" id="A0A1C7N3M1"/>
<keyword evidence="2" id="KW-0326">Glycosidase</keyword>
<dbReference type="Gene3D" id="2.60.40.1760">
    <property type="entry name" value="glycosyl hydrolase (family 31)"/>
    <property type="match status" value="1"/>
</dbReference>
<proteinExistence type="inferred from homology"/>
<organism evidence="6 7">
    <name type="scientific">Choanephora cucurbitarum</name>
    <dbReference type="NCBI Taxonomy" id="101091"/>
    <lineage>
        <taxon>Eukaryota</taxon>
        <taxon>Fungi</taxon>
        <taxon>Fungi incertae sedis</taxon>
        <taxon>Mucoromycota</taxon>
        <taxon>Mucoromycotina</taxon>
        <taxon>Mucoromycetes</taxon>
        <taxon>Mucorales</taxon>
        <taxon>Mucorineae</taxon>
        <taxon>Choanephoraceae</taxon>
        <taxon>Choanephoroideae</taxon>
        <taxon>Choanephora</taxon>
    </lineage>
</organism>
<keyword evidence="7" id="KW-1185">Reference proteome</keyword>
<dbReference type="InterPro" id="IPR048395">
    <property type="entry name" value="Glyco_hydro_31_C"/>
</dbReference>
<comment type="similarity">
    <text evidence="1 2">Belongs to the glycosyl hydrolase 31 family.</text>
</comment>
<dbReference type="Pfam" id="PF13802">
    <property type="entry name" value="Gal_mutarotas_2"/>
    <property type="match status" value="1"/>
</dbReference>
<dbReference type="Gene3D" id="2.60.40.1180">
    <property type="entry name" value="Golgi alpha-mannosidase II"/>
    <property type="match status" value="1"/>
</dbReference>
<feature type="domain" description="Glycoside hydrolase family 31 TIM barrel" evidence="3">
    <location>
        <begin position="240"/>
        <end position="576"/>
    </location>
</feature>
<dbReference type="STRING" id="101091.A0A1C7N3M1"/>
<dbReference type="GO" id="GO:0030246">
    <property type="term" value="F:carbohydrate binding"/>
    <property type="evidence" value="ECO:0007669"/>
    <property type="project" value="InterPro"/>
</dbReference>
<evidence type="ECO:0000256" key="1">
    <source>
        <dbReference type="ARBA" id="ARBA00007806"/>
    </source>
</evidence>
<name>A0A1C7N3M1_9FUNG</name>
<dbReference type="EMBL" id="LUGH01000698">
    <property type="protein sequence ID" value="OBZ83236.1"/>
    <property type="molecule type" value="Genomic_DNA"/>
</dbReference>
<evidence type="ECO:0000259" key="3">
    <source>
        <dbReference type="Pfam" id="PF01055"/>
    </source>
</evidence>
<feature type="domain" description="Glycosyl hydrolase family 31 C-terminal" evidence="5">
    <location>
        <begin position="585"/>
        <end position="677"/>
    </location>
</feature>
<dbReference type="InterPro" id="IPR013780">
    <property type="entry name" value="Glyco_hydro_b"/>
</dbReference>
<dbReference type="InterPro" id="IPR017853">
    <property type="entry name" value="GH"/>
</dbReference>
<protein>
    <submittedName>
        <fullName evidence="6">Alpha-glucosidase 2</fullName>
    </submittedName>
</protein>
<dbReference type="InterPro" id="IPR011013">
    <property type="entry name" value="Gal_mutarotase_sf_dom"/>
</dbReference>
<reference evidence="6 7" key="1">
    <citation type="submission" date="2016-03" db="EMBL/GenBank/DDBJ databases">
        <title>Choanephora cucurbitarum.</title>
        <authorList>
            <person name="Min B."/>
            <person name="Park H."/>
            <person name="Park J.-H."/>
            <person name="Shin H.-D."/>
            <person name="Choi I.-G."/>
        </authorList>
    </citation>
    <scope>NUCLEOTIDE SEQUENCE [LARGE SCALE GENOMIC DNA]</scope>
    <source>
        <strain evidence="6 7">KUS-F28377</strain>
    </source>
</reference>
<evidence type="ECO:0000313" key="6">
    <source>
        <dbReference type="EMBL" id="OBZ83236.1"/>
    </source>
</evidence>
<dbReference type="Pfam" id="PF01055">
    <property type="entry name" value="Glyco_hydro_31_2nd"/>
    <property type="match status" value="1"/>
</dbReference>
<evidence type="ECO:0000259" key="4">
    <source>
        <dbReference type="Pfam" id="PF13802"/>
    </source>
</evidence>
<dbReference type="SUPFAM" id="SSF51445">
    <property type="entry name" value="(Trans)glycosidases"/>
    <property type="match status" value="1"/>
</dbReference>